<dbReference type="InterPro" id="IPR006531">
    <property type="entry name" value="Gp5/Vgr_OB"/>
</dbReference>
<dbReference type="Gene3D" id="2.40.50.230">
    <property type="entry name" value="Gp5 N-terminal domain"/>
    <property type="match status" value="1"/>
</dbReference>
<evidence type="ECO:0000259" key="1">
    <source>
        <dbReference type="Pfam" id="PF04717"/>
    </source>
</evidence>
<accession>A0ABP9MK43</accession>
<gene>
    <name evidence="2" type="ORF">GCM10023338_08770</name>
</gene>
<dbReference type="RefSeq" id="WP_345667301.1">
    <property type="nucleotide sequence ID" value="NZ_BAABKE010000003.1"/>
</dbReference>
<dbReference type="InterPro" id="IPR013046">
    <property type="entry name" value="GpV/Gp45"/>
</dbReference>
<sequence length="240" mass="25873">MLPSDINRQIQNLVQVGKIVAIDLATAPGLVRVEIDEGVHSDWMPYAFPFVGNTWIWCAPAIGMKGTIKSIGGEDDVCRFFPNFFDESNYPYLTESDFKIHLKNGDFIHHNADSGTLTINSTAAVTVNTQKAEVNAPIITLNGDTTVTKTLTVQGFTSLNGGFSMNAGFARSAIYQAMSANYSLMSSNVRNGVIGTINIPIIVNAEMTYNVDPILHGVPYLSHAHTDVKSGGDTTGGVDQ</sequence>
<dbReference type="Proteomes" id="UP001500631">
    <property type="component" value="Unassembled WGS sequence"/>
</dbReference>
<proteinExistence type="predicted"/>
<dbReference type="InterPro" id="IPR037026">
    <property type="entry name" value="Vgr_OB-fold_dom_sf"/>
</dbReference>
<keyword evidence="3" id="KW-1185">Reference proteome</keyword>
<dbReference type="EMBL" id="BAABKE010000003">
    <property type="protein sequence ID" value="GAA5097400.1"/>
    <property type="molecule type" value="Genomic_DNA"/>
</dbReference>
<organism evidence="2 3">
    <name type="scientific">Wohlfahrtiimonas larvae</name>
    <dbReference type="NCBI Taxonomy" id="1157986"/>
    <lineage>
        <taxon>Bacteria</taxon>
        <taxon>Pseudomonadati</taxon>
        <taxon>Pseudomonadota</taxon>
        <taxon>Gammaproteobacteria</taxon>
        <taxon>Cardiobacteriales</taxon>
        <taxon>Ignatzschineriaceae</taxon>
        <taxon>Wohlfahrtiimonas</taxon>
    </lineage>
</organism>
<protein>
    <recommendedName>
        <fullName evidence="1">Gp5/Type VI secretion system Vgr protein OB-fold domain-containing protein</fullName>
    </recommendedName>
</protein>
<evidence type="ECO:0000313" key="2">
    <source>
        <dbReference type="EMBL" id="GAA5097400.1"/>
    </source>
</evidence>
<dbReference type="NCBIfam" id="TIGR01644">
    <property type="entry name" value="phage_P2_V"/>
    <property type="match status" value="1"/>
</dbReference>
<name>A0ABP9MK43_9GAMM</name>
<feature type="domain" description="Gp5/Type VI secretion system Vgr protein OB-fold" evidence="1">
    <location>
        <begin position="16"/>
        <end position="74"/>
    </location>
</feature>
<evidence type="ECO:0000313" key="3">
    <source>
        <dbReference type="Proteomes" id="UP001500631"/>
    </source>
</evidence>
<comment type="caution">
    <text evidence="2">The sequence shown here is derived from an EMBL/GenBank/DDBJ whole genome shotgun (WGS) entry which is preliminary data.</text>
</comment>
<reference evidence="3" key="1">
    <citation type="journal article" date="2019" name="Int. J. Syst. Evol. Microbiol.">
        <title>The Global Catalogue of Microorganisms (GCM) 10K type strain sequencing project: providing services to taxonomists for standard genome sequencing and annotation.</title>
        <authorList>
            <consortium name="The Broad Institute Genomics Platform"/>
            <consortium name="The Broad Institute Genome Sequencing Center for Infectious Disease"/>
            <person name="Wu L."/>
            <person name="Ma J."/>
        </authorList>
    </citation>
    <scope>NUCLEOTIDE SEQUENCE [LARGE SCALE GENOMIC DNA]</scope>
    <source>
        <strain evidence="3">JCM 18424</strain>
    </source>
</reference>
<dbReference type="Pfam" id="PF04717">
    <property type="entry name" value="Phage_base_V"/>
    <property type="match status" value="1"/>
</dbReference>